<dbReference type="Gene3D" id="2.40.110.10">
    <property type="entry name" value="Butyryl-CoA Dehydrogenase, subunit A, domain 2"/>
    <property type="match status" value="1"/>
</dbReference>
<dbReference type="SUPFAM" id="SSF47203">
    <property type="entry name" value="Acyl-CoA dehydrogenase C-terminal domain-like"/>
    <property type="match status" value="1"/>
</dbReference>
<evidence type="ECO:0000256" key="5">
    <source>
        <dbReference type="RuleBase" id="RU362125"/>
    </source>
</evidence>
<evidence type="ECO:0000256" key="4">
    <source>
        <dbReference type="ARBA" id="ARBA00022827"/>
    </source>
</evidence>
<dbReference type="Proteomes" id="UP000502345">
    <property type="component" value="Chromosome"/>
</dbReference>
<dbReference type="Pfam" id="PF02770">
    <property type="entry name" value="Acyl-CoA_dh_M"/>
    <property type="match status" value="1"/>
</dbReference>
<sequence length="498" mass="52746">MSKIRIVQRPNTEKQLVIMTKQDSVAPDKSAQRSESGAQRGGAKGAPRDTSAVGLNPIKRDAMGAAMRVLTKITGSELAEKFNLRQTIDRVTYEGTKTGFKTLGAATRGFQKVSGNGAPKRLPDNPSKNADYFDLTPDDDQKMIVETVREFAAEILRPAAHDADGAAQAPADLSKRAAELGITLINVPEELDGAAADRGAVTNSLVAEALAHGDMGLALPILAPSGVAVALTQWGTDAQQKTYLPAFTGEQVPGAAVVVNEPRALFDPFALQTKAVRSPSGYKLNGVKSLVPAAATSELFVIAAELDGKPSFFIVESDTKGLVVEADPSMGLRAAGLGRLILTDVAVSESALLGDGDAEQRKAEYADAIRLARLGWASMAVGTSQAVLDYVIPYVNEREAFGEPISHRQAVAFMVANIGIELDGLRLVTLRGASRAEQGLSFARESALARKLASEKGMQIGLDGVQLLGGHGFTKEHPVERWYRDLRAIGVAEGIVLI</sequence>
<keyword evidence="4 5" id="KW-0274">FAD</keyword>
<dbReference type="Gene3D" id="1.20.140.10">
    <property type="entry name" value="Butyryl-CoA Dehydrogenase, subunit A, domain 3"/>
    <property type="match status" value="1"/>
</dbReference>
<evidence type="ECO:0000256" key="6">
    <source>
        <dbReference type="SAM" id="MobiDB-lite"/>
    </source>
</evidence>
<evidence type="ECO:0000256" key="2">
    <source>
        <dbReference type="ARBA" id="ARBA00009347"/>
    </source>
</evidence>
<comment type="cofactor">
    <cofactor evidence="1 5">
        <name>FAD</name>
        <dbReference type="ChEBI" id="CHEBI:57692"/>
    </cofactor>
</comment>
<dbReference type="EMBL" id="CP050124">
    <property type="protein sequence ID" value="QIP39643.1"/>
    <property type="molecule type" value="Genomic_DNA"/>
</dbReference>
<feature type="domain" description="Acyl-CoA oxidase/dehydrogenase middle" evidence="8">
    <location>
        <begin position="258"/>
        <end position="345"/>
    </location>
</feature>
<dbReference type="GO" id="GO:0003995">
    <property type="term" value="F:acyl-CoA dehydrogenase activity"/>
    <property type="evidence" value="ECO:0007669"/>
    <property type="project" value="InterPro"/>
</dbReference>
<dbReference type="AlphaFoldDB" id="A0A6G9CRH2"/>
<feature type="region of interest" description="Disordered" evidence="6">
    <location>
        <begin position="1"/>
        <end position="54"/>
    </location>
</feature>
<organism evidence="10 11">
    <name type="scientific">Rhodococcus erythropolis</name>
    <name type="common">Arthrobacter picolinophilus</name>
    <dbReference type="NCBI Taxonomy" id="1833"/>
    <lineage>
        <taxon>Bacteria</taxon>
        <taxon>Bacillati</taxon>
        <taxon>Actinomycetota</taxon>
        <taxon>Actinomycetes</taxon>
        <taxon>Mycobacteriales</taxon>
        <taxon>Nocardiaceae</taxon>
        <taxon>Rhodococcus</taxon>
        <taxon>Rhodococcus erythropolis group</taxon>
    </lineage>
</organism>
<comment type="similarity">
    <text evidence="2 5">Belongs to the acyl-CoA dehydrogenase family.</text>
</comment>
<proteinExistence type="inferred from homology"/>
<evidence type="ECO:0000256" key="3">
    <source>
        <dbReference type="ARBA" id="ARBA00022630"/>
    </source>
</evidence>
<dbReference type="Pfam" id="PF02771">
    <property type="entry name" value="Acyl-CoA_dh_N"/>
    <property type="match status" value="1"/>
</dbReference>
<keyword evidence="5" id="KW-0560">Oxidoreductase</keyword>
<evidence type="ECO:0000313" key="11">
    <source>
        <dbReference type="Proteomes" id="UP000502345"/>
    </source>
</evidence>
<dbReference type="InterPro" id="IPR006091">
    <property type="entry name" value="Acyl-CoA_Oxase/DH_mid-dom"/>
</dbReference>
<evidence type="ECO:0000259" key="7">
    <source>
        <dbReference type="Pfam" id="PF00441"/>
    </source>
</evidence>
<evidence type="ECO:0000256" key="1">
    <source>
        <dbReference type="ARBA" id="ARBA00001974"/>
    </source>
</evidence>
<evidence type="ECO:0000259" key="8">
    <source>
        <dbReference type="Pfam" id="PF02770"/>
    </source>
</evidence>
<dbReference type="SUPFAM" id="SSF56645">
    <property type="entry name" value="Acyl-CoA dehydrogenase NM domain-like"/>
    <property type="match status" value="1"/>
</dbReference>
<name>A0A6G9CRH2_RHOER</name>
<feature type="domain" description="Acyl-CoA dehydrogenase/oxidase C-terminal" evidence="7">
    <location>
        <begin position="369"/>
        <end position="494"/>
    </location>
</feature>
<dbReference type="InterPro" id="IPR013786">
    <property type="entry name" value="AcylCoA_DH/ox_N"/>
</dbReference>
<dbReference type="InterPro" id="IPR009075">
    <property type="entry name" value="AcylCo_DH/oxidase_C"/>
</dbReference>
<dbReference type="GO" id="GO:0050660">
    <property type="term" value="F:flavin adenine dinucleotide binding"/>
    <property type="evidence" value="ECO:0007669"/>
    <property type="project" value="InterPro"/>
</dbReference>
<dbReference type="PROSITE" id="PS00073">
    <property type="entry name" value="ACYL_COA_DH_2"/>
    <property type="match status" value="1"/>
</dbReference>
<dbReference type="PANTHER" id="PTHR43884">
    <property type="entry name" value="ACYL-COA DEHYDROGENASE"/>
    <property type="match status" value="1"/>
</dbReference>
<evidence type="ECO:0000313" key="10">
    <source>
        <dbReference type="EMBL" id="QIP39643.1"/>
    </source>
</evidence>
<dbReference type="PANTHER" id="PTHR43884:SF12">
    <property type="entry name" value="ISOVALERYL-COA DEHYDROGENASE, MITOCHONDRIAL-RELATED"/>
    <property type="match status" value="1"/>
</dbReference>
<keyword evidence="3 5" id="KW-0285">Flavoprotein</keyword>
<accession>A0A6G9CRH2</accession>
<dbReference type="InterPro" id="IPR046373">
    <property type="entry name" value="Acyl-CoA_Oxase/DH_mid-dom_sf"/>
</dbReference>
<protein>
    <recommendedName>
        <fullName evidence="12">Acyl-CoA dehydrogenase</fullName>
    </recommendedName>
</protein>
<reference evidence="10 11" key="1">
    <citation type="submission" date="2020-03" db="EMBL/GenBank/DDBJ databases">
        <title>Screen low temperature-resistant strains for efficient degradation of petroleum hydrocarbons under the low temperature.</title>
        <authorList>
            <person name="Wang Y."/>
            <person name="Chen J."/>
        </authorList>
    </citation>
    <scope>NUCLEOTIDE SEQUENCE [LARGE SCALE GENOMIC DNA]</scope>
    <source>
        <strain evidence="10 11">KB1</strain>
    </source>
</reference>
<dbReference type="InterPro" id="IPR009100">
    <property type="entry name" value="AcylCoA_DH/oxidase_NM_dom_sf"/>
</dbReference>
<evidence type="ECO:0000259" key="9">
    <source>
        <dbReference type="Pfam" id="PF02771"/>
    </source>
</evidence>
<dbReference type="Gene3D" id="1.10.540.10">
    <property type="entry name" value="Acyl-CoA dehydrogenase/oxidase, N-terminal domain"/>
    <property type="match status" value="1"/>
</dbReference>
<feature type="domain" description="Acyl-CoA dehydrogenase/oxidase N-terminal" evidence="9">
    <location>
        <begin position="139"/>
        <end position="248"/>
    </location>
</feature>
<dbReference type="InterPro" id="IPR037069">
    <property type="entry name" value="AcylCoA_DH/ox_N_sf"/>
</dbReference>
<gene>
    <name evidence="10" type="ORF">G9444_2399</name>
</gene>
<dbReference type="InterPro" id="IPR006089">
    <property type="entry name" value="Acyl-CoA_DH_CS"/>
</dbReference>
<dbReference type="Pfam" id="PF00441">
    <property type="entry name" value="Acyl-CoA_dh_1"/>
    <property type="match status" value="1"/>
</dbReference>
<dbReference type="InterPro" id="IPR036250">
    <property type="entry name" value="AcylCo_DH-like_C"/>
</dbReference>
<evidence type="ECO:0008006" key="12">
    <source>
        <dbReference type="Google" id="ProtNLM"/>
    </source>
</evidence>